<dbReference type="Gene3D" id="3.40.640.10">
    <property type="entry name" value="Type I PLP-dependent aspartate aminotransferase-like (Major domain)"/>
    <property type="match status" value="1"/>
</dbReference>
<dbReference type="Gene3D" id="3.90.1150.10">
    <property type="entry name" value="Aspartate Aminotransferase, domain 1"/>
    <property type="match status" value="1"/>
</dbReference>
<evidence type="ECO:0000256" key="5">
    <source>
        <dbReference type="ARBA" id="ARBA00011738"/>
    </source>
</evidence>
<reference evidence="14 15" key="1">
    <citation type="submission" date="2017-06" db="EMBL/GenBank/DDBJ databases">
        <authorList>
            <person name="Varghese N."/>
            <person name="Submissions S."/>
        </authorList>
    </citation>
    <scope>NUCLEOTIDE SEQUENCE [LARGE SCALE GENOMIC DNA]</scope>
    <source>
        <strain evidence="14 15">DSM 19840</strain>
    </source>
</reference>
<keyword evidence="7 12" id="KW-0028">Amino-acid biosynthesis</keyword>
<evidence type="ECO:0000256" key="8">
    <source>
        <dbReference type="ARBA" id="ARBA00022679"/>
    </source>
</evidence>
<accession>A0ABY1SGY5</accession>
<comment type="catalytic activity">
    <reaction evidence="11 12">
        <text>L-histidinol phosphate + 2-oxoglutarate = 3-(imidazol-4-yl)-2-oxopropyl phosphate + L-glutamate</text>
        <dbReference type="Rhea" id="RHEA:23744"/>
        <dbReference type="ChEBI" id="CHEBI:16810"/>
        <dbReference type="ChEBI" id="CHEBI:29985"/>
        <dbReference type="ChEBI" id="CHEBI:57766"/>
        <dbReference type="ChEBI" id="CHEBI:57980"/>
        <dbReference type="EC" id="2.6.1.9"/>
    </reaction>
</comment>
<dbReference type="EC" id="2.6.1.9" evidence="12"/>
<dbReference type="NCBIfam" id="TIGR01141">
    <property type="entry name" value="hisC"/>
    <property type="match status" value="1"/>
</dbReference>
<feature type="modified residue" description="N6-(pyridoxal phosphate)lysine" evidence="12">
    <location>
        <position position="218"/>
    </location>
</feature>
<dbReference type="InterPro" id="IPR004839">
    <property type="entry name" value="Aminotransferase_I/II_large"/>
</dbReference>
<proteinExistence type="inferred from homology"/>
<dbReference type="InterPro" id="IPR015424">
    <property type="entry name" value="PyrdxlP-dep_Trfase"/>
</dbReference>
<comment type="similarity">
    <text evidence="4 12">Belongs to the class-II pyridoxal-phosphate-dependent aminotransferase family. Histidinol-phosphate aminotransferase subfamily.</text>
</comment>
<dbReference type="PROSITE" id="PS00599">
    <property type="entry name" value="AA_TRANSFER_CLASS_2"/>
    <property type="match status" value="1"/>
</dbReference>
<name>A0ABY1SGY5_9FLAO</name>
<evidence type="ECO:0000256" key="1">
    <source>
        <dbReference type="ARBA" id="ARBA00001933"/>
    </source>
</evidence>
<dbReference type="PANTHER" id="PTHR42885">
    <property type="entry name" value="HISTIDINOL-PHOSPHATE AMINOTRANSFERASE-RELATED"/>
    <property type="match status" value="1"/>
</dbReference>
<comment type="pathway">
    <text evidence="3">Lipid metabolism.</text>
</comment>
<keyword evidence="10 12" id="KW-0368">Histidine biosynthesis</keyword>
<evidence type="ECO:0000256" key="3">
    <source>
        <dbReference type="ARBA" id="ARBA00005189"/>
    </source>
</evidence>
<comment type="pathway">
    <text evidence="2 12">Amino-acid biosynthesis; L-histidine biosynthesis; L-histidine from 5-phospho-alpha-D-ribose 1-diphosphate: step 7/9.</text>
</comment>
<gene>
    <name evidence="12" type="primary">hisC</name>
    <name evidence="14" type="ORF">SAMN04488009_2052</name>
</gene>
<comment type="cofactor">
    <cofactor evidence="1 12">
        <name>pyridoxal 5'-phosphate</name>
        <dbReference type="ChEBI" id="CHEBI:597326"/>
    </cofactor>
</comment>
<sequence>MLNDQFNVELMSFNLNNITRENVKGLSPYSSARDEYVSDGSTMVFLDANENPFENGVNRYPDPQQRSLKTILAAQRGINEENILLGNGSDEVLDLLFRAFCEPKQDNIITLPPTYGMYKVLSGINLVENREVLLTTAFQPNIAEIKKAIDKHTKLLFICSPNNPTGNSFSTAIIEELLNSFNGLVVIDEAYIDFSSEESWTSKLADYPNLIVTQTLSKAYGMAGIRLGICLASAEIIAVINKIKPPYNVNQLTQDKAIERVSDQTAVQTEVASILEERAKLMETLKTISFVSAIYPTDANFILAKVDDATLRYNQLLKEGVVVRNRTTQPLCENTLRFTVGNTAENKKLAEALKRI</sequence>
<evidence type="ECO:0000256" key="9">
    <source>
        <dbReference type="ARBA" id="ARBA00022898"/>
    </source>
</evidence>
<feature type="domain" description="Aminotransferase class I/classII large" evidence="13">
    <location>
        <begin position="55"/>
        <end position="353"/>
    </location>
</feature>
<dbReference type="InterPro" id="IPR015422">
    <property type="entry name" value="PyrdxlP-dep_Trfase_small"/>
</dbReference>
<protein>
    <recommendedName>
        <fullName evidence="12">Histidinol-phosphate aminotransferase</fullName>
        <ecNumber evidence="12">2.6.1.9</ecNumber>
    </recommendedName>
    <alternativeName>
        <fullName evidence="12">Imidazole acetol-phosphate transaminase</fullName>
    </alternativeName>
</protein>
<dbReference type="EMBL" id="FZNV01000002">
    <property type="protein sequence ID" value="SNR47706.1"/>
    <property type="molecule type" value="Genomic_DNA"/>
</dbReference>
<dbReference type="SUPFAM" id="SSF53383">
    <property type="entry name" value="PLP-dependent transferases"/>
    <property type="match status" value="1"/>
</dbReference>
<keyword evidence="6 12" id="KW-0032">Aminotransferase</keyword>
<dbReference type="Pfam" id="PF00155">
    <property type="entry name" value="Aminotran_1_2"/>
    <property type="match status" value="1"/>
</dbReference>
<evidence type="ECO:0000256" key="6">
    <source>
        <dbReference type="ARBA" id="ARBA00022576"/>
    </source>
</evidence>
<dbReference type="Proteomes" id="UP000198337">
    <property type="component" value="Unassembled WGS sequence"/>
</dbReference>
<evidence type="ECO:0000313" key="15">
    <source>
        <dbReference type="Proteomes" id="UP000198337"/>
    </source>
</evidence>
<dbReference type="HAMAP" id="MF_01023">
    <property type="entry name" value="HisC_aminotrans_2"/>
    <property type="match status" value="1"/>
</dbReference>
<evidence type="ECO:0000259" key="13">
    <source>
        <dbReference type="Pfam" id="PF00155"/>
    </source>
</evidence>
<evidence type="ECO:0000256" key="11">
    <source>
        <dbReference type="ARBA" id="ARBA00047481"/>
    </source>
</evidence>
<dbReference type="GO" id="GO:0008483">
    <property type="term" value="F:transaminase activity"/>
    <property type="evidence" value="ECO:0007669"/>
    <property type="project" value="UniProtKB-KW"/>
</dbReference>
<keyword evidence="9 12" id="KW-0663">Pyridoxal phosphate</keyword>
<evidence type="ECO:0000313" key="14">
    <source>
        <dbReference type="EMBL" id="SNR47706.1"/>
    </source>
</evidence>
<dbReference type="InterPro" id="IPR015421">
    <property type="entry name" value="PyrdxlP-dep_Trfase_major"/>
</dbReference>
<dbReference type="InterPro" id="IPR005861">
    <property type="entry name" value="HisP_aminotrans"/>
</dbReference>
<evidence type="ECO:0000256" key="12">
    <source>
        <dbReference type="HAMAP-Rule" id="MF_01023"/>
    </source>
</evidence>
<dbReference type="PANTHER" id="PTHR42885:SF2">
    <property type="entry name" value="HISTIDINOL-PHOSPHATE AMINOTRANSFERASE"/>
    <property type="match status" value="1"/>
</dbReference>
<evidence type="ECO:0000256" key="7">
    <source>
        <dbReference type="ARBA" id="ARBA00022605"/>
    </source>
</evidence>
<dbReference type="InterPro" id="IPR001917">
    <property type="entry name" value="Aminotrans_II_pyridoxalP_BS"/>
</dbReference>
<dbReference type="CDD" id="cd00609">
    <property type="entry name" value="AAT_like"/>
    <property type="match status" value="1"/>
</dbReference>
<comment type="caution">
    <text evidence="14">The sequence shown here is derived from an EMBL/GenBank/DDBJ whole genome shotgun (WGS) entry which is preliminary data.</text>
</comment>
<evidence type="ECO:0000256" key="4">
    <source>
        <dbReference type="ARBA" id="ARBA00007970"/>
    </source>
</evidence>
<keyword evidence="15" id="KW-1185">Reference proteome</keyword>
<evidence type="ECO:0000256" key="2">
    <source>
        <dbReference type="ARBA" id="ARBA00005011"/>
    </source>
</evidence>
<comment type="subunit">
    <text evidence="5 12">Homodimer.</text>
</comment>
<evidence type="ECO:0000256" key="10">
    <source>
        <dbReference type="ARBA" id="ARBA00023102"/>
    </source>
</evidence>
<keyword evidence="8 12" id="KW-0808">Transferase</keyword>
<organism evidence="14 15">
    <name type="scientific">Maribacter sedimenticola</name>
    <dbReference type="NCBI Taxonomy" id="228956"/>
    <lineage>
        <taxon>Bacteria</taxon>
        <taxon>Pseudomonadati</taxon>
        <taxon>Bacteroidota</taxon>
        <taxon>Flavobacteriia</taxon>
        <taxon>Flavobacteriales</taxon>
        <taxon>Flavobacteriaceae</taxon>
        <taxon>Maribacter</taxon>
    </lineage>
</organism>